<keyword evidence="5" id="KW-0858">Xylan degradation</keyword>
<feature type="chain" id="PRO_5032279392" description="Probable feruloyl esterase C" evidence="11">
    <location>
        <begin position="19"/>
        <end position="314"/>
    </location>
</feature>
<dbReference type="VEuPathDB" id="FungiDB:ACLA_065130"/>
<evidence type="ECO:0000256" key="8">
    <source>
        <dbReference type="ARBA" id="ARBA00023277"/>
    </source>
</evidence>
<reference evidence="12 13" key="1">
    <citation type="journal article" date="2008" name="PLoS Genet.">
        <title>Genomic islands in the pathogenic filamentous fungus Aspergillus fumigatus.</title>
        <authorList>
            <person name="Fedorova N.D."/>
            <person name="Khaldi N."/>
            <person name="Joardar V.S."/>
            <person name="Maiti R."/>
            <person name="Amedeo P."/>
            <person name="Anderson M.J."/>
            <person name="Crabtree J."/>
            <person name="Silva J.C."/>
            <person name="Badger J.H."/>
            <person name="Albarraq A."/>
            <person name="Angiuoli S."/>
            <person name="Bussey H."/>
            <person name="Bowyer P."/>
            <person name="Cotty P.J."/>
            <person name="Dyer P.S."/>
            <person name="Egan A."/>
            <person name="Galens K."/>
            <person name="Fraser-Liggett C.M."/>
            <person name="Haas B.J."/>
            <person name="Inman J.M."/>
            <person name="Kent R."/>
            <person name="Lemieux S."/>
            <person name="Malavazi I."/>
            <person name="Orvis J."/>
            <person name="Roemer T."/>
            <person name="Ronning C.M."/>
            <person name="Sundaram J.P."/>
            <person name="Sutton G."/>
            <person name="Turner G."/>
            <person name="Venter J.C."/>
            <person name="White O.R."/>
            <person name="Whitty B.R."/>
            <person name="Youngman P."/>
            <person name="Wolfe K.H."/>
            <person name="Goldman G.H."/>
            <person name="Wortman J.R."/>
            <person name="Jiang B."/>
            <person name="Denning D.W."/>
            <person name="Nierman W.C."/>
        </authorList>
    </citation>
    <scope>NUCLEOTIDE SEQUENCE [LARGE SCALE GENOMIC DNA]</scope>
    <source>
        <strain evidence="13">ATCC 1007 / CBS 513.65 / DSM 816 / NCTC 3887 / NRRL 1</strain>
    </source>
</reference>
<dbReference type="Gene3D" id="3.40.50.1820">
    <property type="entry name" value="alpha/beta hydrolase"/>
    <property type="match status" value="1"/>
</dbReference>
<evidence type="ECO:0000313" key="12">
    <source>
        <dbReference type="EMBL" id="EAW10881.1"/>
    </source>
</evidence>
<gene>
    <name evidence="12" type="ORF">ACLA_065130</name>
</gene>
<protein>
    <recommendedName>
        <fullName evidence="3">Probable feruloyl esterase C</fullName>
        <ecNumber evidence="2">3.1.1.73</ecNumber>
    </recommendedName>
</protein>
<dbReference type="AlphaFoldDB" id="A1CG01"/>
<keyword evidence="13" id="KW-1185">Reference proteome</keyword>
<evidence type="ECO:0000256" key="7">
    <source>
        <dbReference type="ARBA" id="ARBA00022801"/>
    </source>
</evidence>
<dbReference type="PANTHER" id="PTHR38050">
    <property type="match status" value="1"/>
</dbReference>
<dbReference type="InterPro" id="IPR029058">
    <property type="entry name" value="AB_hydrolase_fold"/>
</dbReference>
<evidence type="ECO:0000256" key="5">
    <source>
        <dbReference type="ARBA" id="ARBA00022651"/>
    </source>
</evidence>
<dbReference type="SUPFAM" id="SSF53474">
    <property type="entry name" value="alpha/beta-Hydrolases"/>
    <property type="match status" value="1"/>
</dbReference>
<keyword evidence="9" id="KW-0624">Polysaccharide degradation</keyword>
<comment type="subcellular location">
    <subcellularLocation>
        <location evidence="1">Secreted</location>
    </subcellularLocation>
</comment>
<evidence type="ECO:0000313" key="13">
    <source>
        <dbReference type="Proteomes" id="UP000006701"/>
    </source>
</evidence>
<dbReference type="GO" id="GO:0030600">
    <property type="term" value="F:feruloyl esterase activity"/>
    <property type="evidence" value="ECO:0007669"/>
    <property type="project" value="UniProtKB-EC"/>
</dbReference>
<dbReference type="EC" id="3.1.1.73" evidence="2"/>
<proteinExistence type="predicted"/>
<comment type="catalytic activity">
    <reaction evidence="10">
        <text>feruloyl-polysaccharide + H2O = ferulate + polysaccharide.</text>
        <dbReference type="EC" id="3.1.1.73"/>
    </reaction>
</comment>
<dbReference type="OrthoDB" id="424610at2759"/>
<dbReference type="RefSeq" id="XP_001272307.1">
    <property type="nucleotide sequence ID" value="XM_001272306.1"/>
</dbReference>
<accession>A1CG01</accession>
<keyword evidence="7" id="KW-0378">Hydrolase</keyword>
<dbReference type="HOGENOM" id="CLU_027551_3_1_1"/>
<evidence type="ECO:0000256" key="11">
    <source>
        <dbReference type="SAM" id="SignalP"/>
    </source>
</evidence>
<evidence type="ECO:0000256" key="2">
    <source>
        <dbReference type="ARBA" id="ARBA00013091"/>
    </source>
</evidence>
<dbReference type="PROSITE" id="PS51257">
    <property type="entry name" value="PROKAR_LIPOPROTEIN"/>
    <property type="match status" value="1"/>
</dbReference>
<evidence type="ECO:0000256" key="9">
    <source>
        <dbReference type="ARBA" id="ARBA00023326"/>
    </source>
</evidence>
<dbReference type="eggNOG" id="ENOG502SBTI">
    <property type="taxonomic scope" value="Eukaryota"/>
</dbReference>
<name>A1CG01_ASPCL</name>
<keyword evidence="6 11" id="KW-0732">Signal</keyword>
<dbReference type="GO" id="GO:0045493">
    <property type="term" value="P:xylan catabolic process"/>
    <property type="evidence" value="ECO:0007669"/>
    <property type="project" value="UniProtKB-KW"/>
</dbReference>
<keyword evidence="8" id="KW-0119">Carbohydrate metabolism</keyword>
<keyword evidence="4" id="KW-0964">Secreted</keyword>
<sequence length="314" mass="34173">MKVYFIGILPLVPGLVQAAGSAGCEKPLPKHHGAGGSYPTDFTTSDGTKRSYIIHIPSSYDVNQAAPLIFSFHGRSKTAENQEALSQFSNEEWNPNAIAVYPQGLDKQWQGDPASSGVDDIAFTMEMLDHFEQRYCIDSSRVYAAGKSNGGGFTDLLACDATASRRIAAFAPVSGAYYQDVSEDACDAETVPIDCSPGRNPIPVIEFHGTADKTIPYAGGGRRGECLPSVPHFVREWSKRDGFGLQNKTTNFYDGNVQKYQYGRGNALGTVTHYRIKGLGHDWPSVAPNSDNPDGTYLNATPIIMDFFGRWTLP</sequence>
<dbReference type="OMA" id="IAFTMEM"/>
<evidence type="ECO:0000256" key="10">
    <source>
        <dbReference type="ARBA" id="ARBA00034075"/>
    </source>
</evidence>
<dbReference type="InterPro" id="IPR043595">
    <property type="entry name" value="FaeB/C/D"/>
</dbReference>
<evidence type="ECO:0000256" key="6">
    <source>
        <dbReference type="ARBA" id="ARBA00022729"/>
    </source>
</evidence>
<evidence type="ECO:0000256" key="1">
    <source>
        <dbReference type="ARBA" id="ARBA00004613"/>
    </source>
</evidence>
<dbReference type="GeneID" id="4704602"/>
<dbReference type="GO" id="GO:0005576">
    <property type="term" value="C:extracellular region"/>
    <property type="evidence" value="ECO:0007669"/>
    <property type="project" value="UniProtKB-SubCell"/>
</dbReference>
<evidence type="ECO:0000256" key="4">
    <source>
        <dbReference type="ARBA" id="ARBA00022525"/>
    </source>
</evidence>
<dbReference type="Proteomes" id="UP000006701">
    <property type="component" value="Unassembled WGS sequence"/>
</dbReference>
<dbReference type="EMBL" id="DS027053">
    <property type="protein sequence ID" value="EAW10881.1"/>
    <property type="molecule type" value="Genomic_DNA"/>
</dbReference>
<dbReference type="PANTHER" id="PTHR38050:SF2">
    <property type="entry name" value="FERULOYL ESTERASE C-RELATED"/>
    <property type="match status" value="1"/>
</dbReference>
<evidence type="ECO:0000256" key="3">
    <source>
        <dbReference type="ARBA" id="ARBA00021566"/>
    </source>
</evidence>
<feature type="signal peptide" evidence="11">
    <location>
        <begin position="1"/>
        <end position="18"/>
    </location>
</feature>
<dbReference type="KEGG" id="act:ACLA_065130"/>
<organism evidence="12 13">
    <name type="scientific">Aspergillus clavatus (strain ATCC 1007 / CBS 513.65 / DSM 816 / NCTC 3887 / NRRL 1 / QM 1276 / 107)</name>
    <dbReference type="NCBI Taxonomy" id="344612"/>
    <lineage>
        <taxon>Eukaryota</taxon>
        <taxon>Fungi</taxon>
        <taxon>Dikarya</taxon>
        <taxon>Ascomycota</taxon>
        <taxon>Pezizomycotina</taxon>
        <taxon>Eurotiomycetes</taxon>
        <taxon>Eurotiomycetidae</taxon>
        <taxon>Eurotiales</taxon>
        <taxon>Aspergillaceae</taxon>
        <taxon>Aspergillus</taxon>
        <taxon>Aspergillus subgen. Fumigati</taxon>
    </lineage>
</organism>